<dbReference type="EMBL" id="LACB01000320">
    <property type="protein sequence ID" value="KAJ9484664.1"/>
    <property type="molecule type" value="Genomic_DNA"/>
</dbReference>
<protein>
    <submittedName>
        <fullName evidence="2">Uncharacterized protein</fullName>
    </submittedName>
</protein>
<gene>
    <name evidence="2" type="ORF">VN97_g8707</name>
</gene>
<organism evidence="2 3">
    <name type="scientific">Penicillium thymicola</name>
    <dbReference type="NCBI Taxonomy" id="293382"/>
    <lineage>
        <taxon>Eukaryota</taxon>
        <taxon>Fungi</taxon>
        <taxon>Dikarya</taxon>
        <taxon>Ascomycota</taxon>
        <taxon>Pezizomycotina</taxon>
        <taxon>Eurotiomycetes</taxon>
        <taxon>Eurotiomycetidae</taxon>
        <taxon>Eurotiales</taxon>
        <taxon>Aspergillaceae</taxon>
        <taxon>Penicillium</taxon>
    </lineage>
</organism>
<evidence type="ECO:0000256" key="1">
    <source>
        <dbReference type="SAM" id="Phobius"/>
    </source>
</evidence>
<evidence type="ECO:0000313" key="3">
    <source>
        <dbReference type="Proteomes" id="UP001227192"/>
    </source>
</evidence>
<dbReference type="Proteomes" id="UP001227192">
    <property type="component" value="Unassembled WGS sequence"/>
</dbReference>
<reference evidence="2" key="1">
    <citation type="submission" date="2015-06" db="EMBL/GenBank/DDBJ databases">
        <authorList>
            <person name="Nguyen H."/>
        </authorList>
    </citation>
    <scope>NUCLEOTIDE SEQUENCE</scope>
    <source>
        <strain evidence="2">DAOM 180753</strain>
    </source>
</reference>
<keyword evidence="1" id="KW-0472">Membrane</keyword>
<dbReference type="AlphaFoldDB" id="A0AAI9X5Y9"/>
<name>A0AAI9X5Y9_PENTH</name>
<feature type="transmembrane region" description="Helical" evidence="1">
    <location>
        <begin position="62"/>
        <end position="83"/>
    </location>
</feature>
<proteinExistence type="predicted"/>
<keyword evidence="3" id="KW-1185">Reference proteome</keyword>
<sequence length="120" mass="14318">MWRLEMGLKVEEKRIFLRRRESGKFLILCLRVFDLPQGGGCYVIYRERAYKRTYSPLSTLQLFYYSITLLLYSISSFLSLLCYKRFITKKGLCIEGVLGRDCQRPRRQTGSKHESKRLIY</sequence>
<evidence type="ECO:0000313" key="2">
    <source>
        <dbReference type="EMBL" id="KAJ9484664.1"/>
    </source>
</evidence>
<reference evidence="2" key="2">
    <citation type="journal article" date="2016" name="Fungal Biol.">
        <title>Ochratoxin A production by Penicillium thymicola.</title>
        <authorList>
            <person name="Nguyen H.D.T."/>
            <person name="McMullin D.R."/>
            <person name="Ponomareva E."/>
            <person name="Riley R."/>
            <person name="Pomraning K.R."/>
            <person name="Baker S.E."/>
            <person name="Seifert K.A."/>
        </authorList>
    </citation>
    <scope>NUCLEOTIDE SEQUENCE</scope>
    <source>
        <strain evidence="2">DAOM 180753</strain>
    </source>
</reference>
<keyword evidence="1" id="KW-1133">Transmembrane helix</keyword>
<keyword evidence="1" id="KW-0812">Transmembrane</keyword>
<accession>A0AAI9X5Y9</accession>
<comment type="caution">
    <text evidence="2">The sequence shown here is derived from an EMBL/GenBank/DDBJ whole genome shotgun (WGS) entry which is preliminary data.</text>
</comment>